<gene>
    <name evidence="1" type="ORF">AMTR_s00101p00133070</name>
</gene>
<proteinExistence type="predicted"/>
<dbReference type="Proteomes" id="UP000017836">
    <property type="component" value="Unassembled WGS sequence"/>
</dbReference>
<dbReference type="HOGENOM" id="CLU_2323584_0_0_1"/>
<dbReference type="EMBL" id="KI395058">
    <property type="protein sequence ID" value="ERM99106.1"/>
    <property type="molecule type" value="Genomic_DNA"/>
</dbReference>
<organism evidence="1 2">
    <name type="scientific">Amborella trichopoda</name>
    <dbReference type="NCBI Taxonomy" id="13333"/>
    <lineage>
        <taxon>Eukaryota</taxon>
        <taxon>Viridiplantae</taxon>
        <taxon>Streptophyta</taxon>
        <taxon>Embryophyta</taxon>
        <taxon>Tracheophyta</taxon>
        <taxon>Spermatophyta</taxon>
        <taxon>Magnoliopsida</taxon>
        <taxon>Amborellales</taxon>
        <taxon>Amborellaceae</taxon>
        <taxon>Amborella</taxon>
    </lineage>
</organism>
<dbReference type="Gramene" id="ERM99106">
    <property type="protein sequence ID" value="ERM99106"/>
    <property type="gene ID" value="AMTR_s00101p00133070"/>
</dbReference>
<dbReference type="Gene3D" id="3.30.43.10">
    <property type="entry name" value="Uridine Diphospho-n-acetylenolpyruvylglucosamine Reductase, domain 2"/>
    <property type="match status" value="1"/>
</dbReference>
<sequence length="99" mass="10732">MENEVRCNNTQPCDLSSQHCNSLTSLELGGSLSFNETLSARLTVAARGNCHCTNGQAQAHRGLKGNFNFCKTPLRVGINLTNPRNILSISLKASVLNQM</sequence>
<accession>W1NQB8</accession>
<dbReference type="InterPro" id="IPR016167">
    <property type="entry name" value="FAD-bd_PCMH_sub1"/>
</dbReference>
<reference evidence="2" key="1">
    <citation type="journal article" date="2013" name="Science">
        <title>The Amborella genome and the evolution of flowering plants.</title>
        <authorList>
            <consortium name="Amborella Genome Project"/>
        </authorList>
    </citation>
    <scope>NUCLEOTIDE SEQUENCE [LARGE SCALE GENOMIC DNA]</scope>
</reference>
<protein>
    <submittedName>
        <fullName evidence="1">Uncharacterized protein</fullName>
    </submittedName>
</protein>
<dbReference type="AlphaFoldDB" id="W1NQB8"/>
<name>W1NQB8_AMBTC</name>
<evidence type="ECO:0000313" key="1">
    <source>
        <dbReference type="EMBL" id="ERM99106.1"/>
    </source>
</evidence>
<evidence type="ECO:0000313" key="2">
    <source>
        <dbReference type="Proteomes" id="UP000017836"/>
    </source>
</evidence>
<keyword evidence="2" id="KW-1185">Reference proteome</keyword>